<dbReference type="AlphaFoldDB" id="A0A6L8LM58"/>
<dbReference type="Proteomes" id="UP000479043">
    <property type="component" value="Unassembled WGS sequence"/>
</dbReference>
<proteinExistence type="predicted"/>
<keyword evidence="2" id="KW-1133">Transmembrane helix</keyword>
<feature type="compositionally biased region" description="Basic and acidic residues" evidence="1">
    <location>
        <begin position="179"/>
        <end position="191"/>
    </location>
</feature>
<name>A0A6L8LM58_9RHOB</name>
<dbReference type="Pfam" id="PF13801">
    <property type="entry name" value="Metal_resist"/>
    <property type="match status" value="1"/>
</dbReference>
<feature type="compositionally biased region" description="Basic and acidic residues" evidence="1">
    <location>
        <begin position="157"/>
        <end position="167"/>
    </location>
</feature>
<dbReference type="EMBL" id="WWEN01000002">
    <property type="protein sequence ID" value="MYM54762.1"/>
    <property type="molecule type" value="Genomic_DNA"/>
</dbReference>
<protein>
    <submittedName>
        <fullName evidence="3">Periplasmic heavy metal sensor</fullName>
    </submittedName>
</protein>
<sequence>MEKPVKNGSPRLWLRIVLFVSLALNLAVLGVVAGAVLRFGPAKDGPPVRGDQVAGVYTYALTPEERRQIGRDMFRQHREDLPSRSDMNADFDAMVATLRAQPFDADAASAILRRQLEFGQKRAELGHKLLLQHLSEMSDGDRAAYADRLEQALQKRFHDGHGGEHGRLPRGKIPGYGADHGHDRNFMRQDD</sequence>
<comment type="caution">
    <text evidence="3">The sequence shown here is derived from an EMBL/GenBank/DDBJ whole genome shotgun (WGS) entry which is preliminary data.</text>
</comment>
<keyword evidence="2" id="KW-0812">Transmembrane</keyword>
<evidence type="ECO:0000256" key="2">
    <source>
        <dbReference type="SAM" id="Phobius"/>
    </source>
</evidence>
<keyword evidence="2" id="KW-0472">Membrane</keyword>
<reference evidence="3 4" key="1">
    <citation type="submission" date="2020-01" db="EMBL/GenBank/DDBJ databases">
        <authorList>
            <person name="Chen S."/>
        </authorList>
    </citation>
    <scope>NUCLEOTIDE SEQUENCE [LARGE SCALE GENOMIC DNA]</scope>
    <source>
        <strain evidence="3 4">GS-10</strain>
    </source>
</reference>
<dbReference type="InterPro" id="IPR025961">
    <property type="entry name" value="Metal_resist"/>
</dbReference>
<gene>
    <name evidence="3" type="ORF">GR167_05565</name>
</gene>
<organism evidence="3 4">
    <name type="scientific">Thalassovita mangrovi</name>
    <dbReference type="NCBI Taxonomy" id="2692236"/>
    <lineage>
        <taxon>Bacteria</taxon>
        <taxon>Pseudomonadati</taxon>
        <taxon>Pseudomonadota</taxon>
        <taxon>Alphaproteobacteria</taxon>
        <taxon>Rhodobacterales</taxon>
        <taxon>Roseobacteraceae</taxon>
        <taxon>Thalassovita</taxon>
    </lineage>
</organism>
<evidence type="ECO:0000256" key="1">
    <source>
        <dbReference type="SAM" id="MobiDB-lite"/>
    </source>
</evidence>
<feature type="region of interest" description="Disordered" evidence="1">
    <location>
        <begin position="157"/>
        <end position="191"/>
    </location>
</feature>
<evidence type="ECO:0000313" key="4">
    <source>
        <dbReference type="Proteomes" id="UP000479043"/>
    </source>
</evidence>
<evidence type="ECO:0000313" key="3">
    <source>
        <dbReference type="EMBL" id="MYM54762.1"/>
    </source>
</evidence>
<accession>A0A6L8LM58</accession>
<feature type="transmembrane region" description="Helical" evidence="2">
    <location>
        <begin position="12"/>
        <end position="37"/>
    </location>
</feature>
<keyword evidence="4" id="KW-1185">Reference proteome</keyword>